<dbReference type="SUPFAM" id="SSF54593">
    <property type="entry name" value="Glyoxalase/Bleomycin resistance protein/Dihydroxybiphenyl dioxygenase"/>
    <property type="match status" value="1"/>
</dbReference>
<accession>A0A931BM79</accession>
<dbReference type="CDD" id="cd07247">
    <property type="entry name" value="SgaA_N_like"/>
    <property type="match status" value="1"/>
</dbReference>
<feature type="domain" description="VOC" evidence="1">
    <location>
        <begin position="3"/>
        <end position="121"/>
    </location>
</feature>
<dbReference type="PANTHER" id="PTHR33993">
    <property type="entry name" value="GLYOXALASE-RELATED"/>
    <property type="match status" value="1"/>
</dbReference>
<dbReference type="RefSeq" id="WP_196270068.1">
    <property type="nucleotide sequence ID" value="NZ_JADQDO010000001.1"/>
</dbReference>
<dbReference type="Pfam" id="PF00903">
    <property type="entry name" value="Glyoxalase"/>
    <property type="match status" value="1"/>
</dbReference>
<name>A0A931BM79_9HYPH</name>
<evidence type="ECO:0000259" key="1">
    <source>
        <dbReference type="PROSITE" id="PS51819"/>
    </source>
</evidence>
<proteinExistence type="predicted"/>
<dbReference type="PROSITE" id="PS51819">
    <property type="entry name" value="VOC"/>
    <property type="match status" value="1"/>
</dbReference>
<dbReference type="Gene3D" id="3.10.180.10">
    <property type="entry name" value="2,3-Dihydroxybiphenyl 1,2-Dioxygenase, domain 1"/>
    <property type="match status" value="1"/>
</dbReference>
<keyword evidence="3" id="KW-1185">Reference proteome</keyword>
<dbReference type="InterPro" id="IPR052164">
    <property type="entry name" value="Anthracycline_SecMetBiosynth"/>
</dbReference>
<dbReference type="InterPro" id="IPR004360">
    <property type="entry name" value="Glyas_Fos-R_dOase_dom"/>
</dbReference>
<comment type="caution">
    <text evidence="2">The sequence shown here is derived from an EMBL/GenBank/DDBJ whole genome shotgun (WGS) entry which is preliminary data.</text>
</comment>
<evidence type="ECO:0000313" key="3">
    <source>
        <dbReference type="Proteomes" id="UP000599312"/>
    </source>
</evidence>
<protein>
    <submittedName>
        <fullName evidence="2">VOC family protein</fullName>
    </submittedName>
</protein>
<organism evidence="2 3">
    <name type="scientific">Microvirga alba</name>
    <dbReference type="NCBI Taxonomy" id="2791025"/>
    <lineage>
        <taxon>Bacteria</taxon>
        <taxon>Pseudomonadati</taxon>
        <taxon>Pseudomonadota</taxon>
        <taxon>Alphaproteobacteria</taxon>
        <taxon>Hyphomicrobiales</taxon>
        <taxon>Methylobacteriaceae</taxon>
        <taxon>Microvirga</taxon>
    </lineage>
</organism>
<dbReference type="AlphaFoldDB" id="A0A931BM79"/>
<dbReference type="InterPro" id="IPR029068">
    <property type="entry name" value="Glyas_Bleomycin-R_OHBP_Dase"/>
</dbReference>
<evidence type="ECO:0000313" key="2">
    <source>
        <dbReference type="EMBL" id="MBF9232089.1"/>
    </source>
</evidence>
<reference evidence="2" key="1">
    <citation type="submission" date="2020-11" db="EMBL/GenBank/DDBJ databases">
        <authorList>
            <person name="Kim M.K."/>
        </authorList>
    </citation>
    <scope>NUCLEOTIDE SEQUENCE</scope>
    <source>
        <strain evidence="2">BT350</strain>
    </source>
</reference>
<dbReference type="EMBL" id="JADQDO010000001">
    <property type="protein sequence ID" value="MBF9232089.1"/>
    <property type="molecule type" value="Genomic_DNA"/>
</dbReference>
<gene>
    <name evidence="2" type="ORF">I2H38_01715</name>
</gene>
<sequence length="122" mass="13278">MNPVNWFEIPVNDLDKAKAFYEHVLGVTLSPMEMGPAKMAFFPMSDGKEPGAAGSLMKSDSYVPSHNGTVVYFHVPDIEGTLKKVGEKGGKTLVPKMSIGEYGFIAHFEDSEGNRVALHSMS</sequence>
<dbReference type="InterPro" id="IPR037523">
    <property type="entry name" value="VOC_core"/>
</dbReference>
<dbReference type="Proteomes" id="UP000599312">
    <property type="component" value="Unassembled WGS sequence"/>
</dbReference>
<dbReference type="PANTHER" id="PTHR33993:SF2">
    <property type="entry name" value="VOC DOMAIN-CONTAINING PROTEIN"/>
    <property type="match status" value="1"/>
</dbReference>